<feature type="transmembrane region" description="Helical" evidence="2">
    <location>
        <begin position="78"/>
        <end position="96"/>
    </location>
</feature>
<evidence type="ECO:0000256" key="1">
    <source>
        <dbReference type="SAM" id="MobiDB-lite"/>
    </source>
</evidence>
<keyword evidence="2" id="KW-0812">Transmembrane</keyword>
<feature type="region of interest" description="Disordered" evidence="1">
    <location>
        <begin position="1"/>
        <end position="25"/>
    </location>
</feature>
<reference evidence="4" key="1">
    <citation type="journal article" date="2019" name="Int. J. Syst. Evol. Microbiol.">
        <title>The Global Catalogue of Microorganisms (GCM) 10K type strain sequencing project: providing services to taxonomists for standard genome sequencing and annotation.</title>
        <authorList>
            <consortium name="The Broad Institute Genomics Platform"/>
            <consortium name="The Broad Institute Genome Sequencing Center for Infectious Disease"/>
            <person name="Wu L."/>
            <person name="Ma J."/>
        </authorList>
    </citation>
    <scope>NUCLEOTIDE SEQUENCE [LARGE SCALE GENOMIC DNA]</scope>
    <source>
        <strain evidence="4">JCM 3399</strain>
    </source>
</reference>
<gene>
    <name evidence="3" type="ORF">GCM10010211_03230</name>
</gene>
<keyword evidence="2" id="KW-1133">Transmembrane helix</keyword>
<evidence type="ECO:0000313" key="3">
    <source>
        <dbReference type="EMBL" id="GGU43194.1"/>
    </source>
</evidence>
<feature type="transmembrane region" description="Helical" evidence="2">
    <location>
        <begin position="123"/>
        <end position="152"/>
    </location>
</feature>
<evidence type="ECO:0000313" key="4">
    <source>
        <dbReference type="Proteomes" id="UP000654471"/>
    </source>
</evidence>
<accession>A0ABQ2UL52</accession>
<dbReference type="EMBL" id="BMRP01000001">
    <property type="protein sequence ID" value="GGU43194.1"/>
    <property type="molecule type" value="Genomic_DNA"/>
</dbReference>
<protein>
    <recommendedName>
        <fullName evidence="5">Integral membrane protein</fullName>
    </recommendedName>
</protein>
<feature type="transmembrane region" description="Helical" evidence="2">
    <location>
        <begin position="199"/>
        <end position="220"/>
    </location>
</feature>
<dbReference type="InterPro" id="IPR046862">
    <property type="entry name" value="Rhomboid_2"/>
</dbReference>
<dbReference type="RefSeq" id="WP_189295504.1">
    <property type="nucleotide sequence ID" value="NZ_BMRP01000001.1"/>
</dbReference>
<dbReference type="Pfam" id="PF20401">
    <property type="entry name" value="Rhomboid_2"/>
    <property type="match status" value="1"/>
</dbReference>
<keyword evidence="2" id="KW-0472">Membrane</keyword>
<sequence length="290" mass="29928">MSTLETAEGAPVDDGSGPGPRAGRAPVILAGMPRQRGDAAVAPDAAGAGAAAGAAPDAGTRRPWTSLRPWRLLPTPTGTPFTFCYALLLVATSFFADHGDPALVSSLLQGSSTDVTHLAQDPLLVLVASALWIAGGLTSAFALVFLVVVTALERRIGGLRTAAVFFGGHALATLATEMPVGFSVAAGGLPDSALHRLDYGISFGVMTCTGALAGLLPGWLRWPLLAAVGYQAVTDLLTSLDPMTDWGHLLSLALGMAAWPLLRRWRDQHAGPAPLLGDLGHPALRASRTY</sequence>
<evidence type="ECO:0008006" key="5">
    <source>
        <dbReference type="Google" id="ProtNLM"/>
    </source>
</evidence>
<name>A0ABQ2UL52_9ACTN</name>
<comment type="caution">
    <text evidence="3">The sequence shown here is derived from an EMBL/GenBank/DDBJ whole genome shotgun (WGS) entry which is preliminary data.</text>
</comment>
<proteinExistence type="predicted"/>
<keyword evidence="4" id="KW-1185">Reference proteome</keyword>
<dbReference type="Proteomes" id="UP000654471">
    <property type="component" value="Unassembled WGS sequence"/>
</dbReference>
<organism evidence="3 4">
    <name type="scientific">Streptomyces albospinus</name>
    <dbReference type="NCBI Taxonomy" id="285515"/>
    <lineage>
        <taxon>Bacteria</taxon>
        <taxon>Bacillati</taxon>
        <taxon>Actinomycetota</taxon>
        <taxon>Actinomycetes</taxon>
        <taxon>Kitasatosporales</taxon>
        <taxon>Streptomycetaceae</taxon>
        <taxon>Streptomyces</taxon>
    </lineage>
</organism>
<evidence type="ECO:0000256" key="2">
    <source>
        <dbReference type="SAM" id="Phobius"/>
    </source>
</evidence>